<dbReference type="PROSITE" id="PS50235">
    <property type="entry name" value="USP_3"/>
    <property type="match status" value="1"/>
</dbReference>
<evidence type="ECO:0000256" key="8">
    <source>
        <dbReference type="SAM" id="MobiDB-lite"/>
    </source>
</evidence>
<gene>
    <name evidence="10" type="ORF">PPROV_000881200</name>
</gene>
<dbReference type="PROSITE" id="PS00973">
    <property type="entry name" value="USP_2"/>
    <property type="match status" value="1"/>
</dbReference>
<comment type="similarity">
    <text evidence="2 7">Belongs to the peptidase C19 family.</text>
</comment>
<keyword evidence="11" id="KW-1185">Reference proteome</keyword>
<feature type="region of interest" description="Disordered" evidence="8">
    <location>
        <begin position="75"/>
        <end position="192"/>
    </location>
</feature>
<evidence type="ECO:0000256" key="5">
    <source>
        <dbReference type="ARBA" id="ARBA00022801"/>
    </source>
</evidence>
<dbReference type="InterPro" id="IPR018200">
    <property type="entry name" value="USP_CS"/>
</dbReference>
<evidence type="ECO:0000313" key="11">
    <source>
        <dbReference type="Proteomes" id="UP000660262"/>
    </source>
</evidence>
<evidence type="ECO:0000256" key="6">
    <source>
        <dbReference type="ARBA" id="ARBA00022807"/>
    </source>
</evidence>
<dbReference type="Proteomes" id="UP000660262">
    <property type="component" value="Unassembled WGS sequence"/>
</dbReference>
<feature type="compositionally biased region" description="Low complexity" evidence="8">
    <location>
        <begin position="77"/>
        <end position="114"/>
    </location>
</feature>
<sequence length="675" mass="72692">MDDSSSSDILNRLRNLPPRSTAAAPQSRYAAAYAESMGRSTNLPYSYGSSVPSASAASKRESLGMYRTTSSEYGVGAATPLSTSPLSSSALPTSSPLSSSALLSSSPLSTSPAARLGRRSYSRHEPAGPTDVLATTPPKYLTSTTLTSSARPGMRLSSSGRLGANEDDSAAGTSTTTPSRTPPSASRSVDFRSPAKTGLANLGNTCFMNSILQCLCATPELLELCYSGSLASQQRRGKLSTELQSLFLKMHESRASKHVSPSAFLSKMQSHDKRFGGRRQHDSQEFFISLLDGVSKETNTVVTKPKYKELSSKGTAEEQSEEAWSYAKSFEDGPVLDVFQGQLQATTKCKKCGHESHCFDPFLDISLPLGSSRGKDVASCFSKFTEIESLSESEGYKCEKCKSGNVSRRILLRRYPPILVVHLKRFSGGSSVSFLSRSPSFSSYSKDSTTIDLRPNDVLDLRDFCVTDGGARCTTSDSVPPRYRLYGMSNHFGSMGGGHYTADCRSFVKAAGATCDGCTKKQLVAKATELMSSGTLKSSKPSEGTCPAGDDSCKAEGGGQRQPGAPPKPGFADFTFASYILALNAQSLLETGEWRRAVGVSDKVDPKTEKPQRPPRATIDKYYSEVGALYGGARRRGSHRVPHADHLWRAFGAPRRRARTQRRPSYDVSLLVPRS</sequence>
<name>A0A830HZ15_9CHLO</name>
<dbReference type="AlphaFoldDB" id="A0A830HZ15"/>
<evidence type="ECO:0000256" key="7">
    <source>
        <dbReference type="RuleBase" id="RU366025"/>
    </source>
</evidence>
<feature type="region of interest" description="Disordered" evidence="8">
    <location>
        <begin position="533"/>
        <end position="568"/>
    </location>
</feature>
<feature type="compositionally biased region" description="Polar residues" evidence="8">
    <location>
        <begin position="141"/>
        <end position="160"/>
    </location>
</feature>
<evidence type="ECO:0000256" key="1">
    <source>
        <dbReference type="ARBA" id="ARBA00000707"/>
    </source>
</evidence>
<feature type="domain" description="USP" evidence="9">
    <location>
        <begin position="197"/>
        <end position="586"/>
    </location>
</feature>
<keyword evidence="5 7" id="KW-0378">Hydrolase</keyword>
<evidence type="ECO:0000256" key="2">
    <source>
        <dbReference type="ARBA" id="ARBA00009085"/>
    </source>
</evidence>
<reference evidence="10" key="1">
    <citation type="submission" date="2020-10" db="EMBL/GenBank/DDBJ databases">
        <title>Unveiling of a novel bifunctional photoreceptor, Dualchrome1, isolated from a cosmopolitan green alga.</title>
        <authorList>
            <person name="Suzuki S."/>
            <person name="Kawachi M."/>
        </authorList>
    </citation>
    <scope>NUCLEOTIDE SEQUENCE</scope>
    <source>
        <strain evidence="10">NIES 2893</strain>
    </source>
</reference>
<dbReference type="InterPro" id="IPR050185">
    <property type="entry name" value="Ub_carboxyl-term_hydrolase"/>
</dbReference>
<dbReference type="EC" id="3.4.19.12" evidence="7"/>
<keyword evidence="3 7" id="KW-0645">Protease</keyword>
<evidence type="ECO:0000256" key="3">
    <source>
        <dbReference type="ARBA" id="ARBA00022670"/>
    </source>
</evidence>
<protein>
    <recommendedName>
        <fullName evidence="7">Ubiquitin carboxyl-terminal hydrolase</fullName>
        <ecNumber evidence="7">3.4.19.12</ecNumber>
    </recommendedName>
</protein>
<dbReference type="InterPro" id="IPR001394">
    <property type="entry name" value="Peptidase_C19_UCH"/>
</dbReference>
<dbReference type="InterPro" id="IPR028889">
    <property type="entry name" value="USP"/>
</dbReference>
<dbReference type="SUPFAM" id="SSF54001">
    <property type="entry name" value="Cysteine proteinases"/>
    <property type="match status" value="1"/>
</dbReference>
<feature type="compositionally biased region" description="Low complexity" evidence="8">
    <location>
        <begin position="170"/>
        <end position="188"/>
    </location>
</feature>
<dbReference type="GO" id="GO:0006508">
    <property type="term" value="P:proteolysis"/>
    <property type="evidence" value="ECO:0007669"/>
    <property type="project" value="UniProtKB-KW"/>
</dbReference>
<dbReference type="PROSITE" id="PS00972">
    <property type="entry name" value="USP_1"/>
    <property type="match status" value="1"/>
</dbReference>
<feature type="region of interest" description="Disordered" evidence="8">
    <location>
        <begin position="1"/>
        <end position="27"/>
    </location>
</feature>
<dbReference type="PANTHER" id="PTHR21646:SF24">
    <property type="entry name" value="UBIQUITIN CARBOXYL-TERMINAL HYDROLASE"/>
    <property type="match status" value="1"/>
</dbReference>
<dbReference type="GO" id="GO:0016579">
    <property type="term" value="P:protein deubiquitination"/>
    <property type="evidence" value="ECO:0007669"/>
    <property type="project" value="InterPro"/>
</dbReference>
<feature type="region of interest" description="Disordered" evidence="8">
    <location>
        <begin position="654"/>
        <end position="675"/>
    </location>
</feature>
<comment type="catalytic activity">
    <reaction evidence="1 7">
        <text>Thiol-dependent hydrolysis of ester, thioester, amide, peptide and isopeptide bonds formed by the C-terminal Gly of ubiquitin (a 76-residue protein attached to proteins as an intracellular targeting signal).</text>
        <dbReference type="EC" id="3.4.19.12"/>
    </reaction>
</comment>
<dbReference type="Gene3D" id="3.90.70.10">
    <property type="entry name" value="Cysteine proteinases"/>
    <property type="match status" value="1"/>
</dbReference>
<evidence type="ECO:0000313" key="10">
    <source>
        <dbReference type="EMBL" id="GHP10079.1"/>
    </source>
</evidence>
<dbReference type="CDD" id="cd02674">
    <property type="entry name" value="Peptidase_C19R"/>
    <property type="match status" value="1"/>
</dbReference>
<organism evidence="10 11">
    <name type="scientific">Pycnococcus provasolii</name>
    <dbReference type="NCBI Taxonomy" id="41880"/>
    <lineage>
        <taxon>Eukaryota</taxon>
        <taxon>Viridiplantae</taxon>
        <taxon>Chlorophyta</taxon>
        <taxon>Pseudoscourfieldiophyceae</taxon>
        <taxon>Pseudoscourfieldiales</taxon>
        <taxon>Pycnococcaceae</taxon>
        <taxon>Pycnococcus</taxon>
    </lineage>
</organism>
<dbReference type="Pfam" id="PF00443">
    <property type="entry name" value="UCH"/>
    <property type="match status" value="1"/>
</dbReference>
<dbReference type="OrthoDB" id="292964at2759"/>
<feature type="compositionally biased region" description="Polar residues" evidence="8">
    <location>
        <begin position="533"/>
        <end position="542"/>
    </location>
</feature>
<dbReference type="PANTHER" id="PTHR21646">
    <property type="entry name" value="UBIQUITIN CARBOXYL-TERMINAL HYDROLASE"/>
    <property type="match status" value="1"/>
</dbReference>
<comment type="function">
    <text evidence="7">Recognizes and hydrolyzes the peptide bond at the C-terminal Gly of ubiquitin. Involved in the processing of poly-ubiquitin precursors as well as that of ubiquitinated proteins.</text>
</comment>
<dbReference type="EMBL" id="BNJQ01000027">
    <property type="protein sequence ID" value="GHP10079.1"/>
    <property type="molecule type" value="Genomic_DNA"/>
</dbReference>
<evidence type="ECO:0000259" key="9">
    <source>
        <dbReference type="PROSITE" id="PS50235"/>
    </source>
</evidence>
<dbReference type="InterPro" id="IPR038765">
    <property type="entry name" value="Papain-like_cys_pep_sf"/>
</dbReference>
<accession>A0A830HZ15</accession>
<dbReference type="GO" id="GO:0004843">
    <property type="term" value="F:cysteine-type deubiquitinase activity"/>
    <property type="evidence" value="ECO:0007669"/>
    <property type="project" value="UniProtKB-UniRule"/>
</dbReference>
<proteinExistence type="inferred from homology"/>
<comment type="caution">
    <text evidence="10">The sequence shown here is derived from an EMBL/GenBank/DDBJ whole genome shotgun (WGS) entry which is preliminary data.</text>
</comment>
<keyword evidence="6 7" id="KW-0788">Thiol protease</keyword>
<evidence type="ECO:0000256" key="4">
    <source>
        <dbReference type="ARBA" id="ARBA00022786"/>
    </source>
</evidence>
<keyword evidence="4 7" id="KW-0833">Ubl conjugation pathway</keyword>